<dbReference type="Gene3D" id="3.40.50.720">
    <property type="entry name" value="NAD(P)-binding Rossmann-like Domain"/>
    <property type="match status" value="1"/>
</dbReference>
<dbReference type="Gene3D" id="3.90.25.10">
    <property type="entry name" value="UDP-galactose 4-epimerase, domain 1"/>
    <property type="match status" value="1"/>
</dbReference>
<gene>
    <name evidence="2" type="ORF">AB0L16_08080</name>
</gene>
<dbReference type="Proteomes" id="UP001552594">
    <property type="component" value="Unassembled WGS sequence"/>
</dbReference>
<reference evidence="2 3" key="1">
    <citation type="submission" date="2024-06" db="EMBL/GenBank/DDBJ databases">
        <title>The Natural Products Discovery Center: Release of the First 8490 Sequenced Strains for Exploring Actinobacteria Biosynthetic Diversity.</title>
        <authorList>
            <person name="Kalkreuter E."/>
            <person name="Kautsar S.A."/>
            <person name="Yang D."/>
            <person name="Bader C.D."/>
            <person name="Teijaro C.N."/>
            <person name="Fluegel L."/>
            <person name="Davis C.M."/>
            <person name="Simpson J.R."/>
            <person name="Lauterbach L."/>
            <person name="Steele A.D."/>
            <person name="Gui C."/>
            <person name="Meng S."/>
            <person name="Li G."/>
            <person name="Viehrig K."/>
            <person name="Ye F."/>
            <person name="Su P."/>
            <person name="Kiefer A.F."/>
            <person name="Nichols A."/>
            <person name="Cepeda A.J."/>
            <person name="Yan W."/>
            <person name="Fan B."/>
            <person name="Jiang Y."/>
            <person name="Adhikari A."/>
            <person name="Zheng C.-J."/>
            <person name="Schuster L."/>
            <person name="Cowan T.M."/>
            <person name="Smanski M.J."/>
            <person name="Chevrette M.G."/>
            <person name="De Carvalho L.P.S."/>
            <person name="Shen B."/>
        </authorList>
    </citation>
    <scope>NUCLEOTIDE SEQUENCE [LARGE SCALE GENOMIC DNA]</scope>
    <source>
        <strain evidence="2 3">NPDC052347</strain>
    </source>
</reference>
<comment type="caution">
    <text evidence="2">The sequence shown here is derived from an EMBL/GenBank/DDBJ whole genome shotgun (WGS) entry which is preliminary data.</text>
</comment>
<feature type="domain" description="NAD(P)-binding" evidence="1">
    <location>
        <begin position="10"/>
        <end position="169"/>
    </location>
</feature>
<dbReference type="PANTHER" id="PTHR43162">
    <property type="match status" value="1"/>
</dbReference>
<dbReference type="PANTHER" id="PTHR43162:SF1">
    <property type="entry name" value="PRESTALK A DIFFERENTIATION PROTEIN A"/>
    <property type="match status" value="1"/>
</dbReference>
<dbReference type="Pfam" id="PF13460">
    <property type="entry name" value="NAD_binding_10"/>
    <property type="match status" value="1"/>
</dbReference>
<accession>A0ABV3JU53</accession>
<proteinExistence type="predicted"/>
<dbReference type="InterPro" id="IPR036291">
    <property type="entry name" value="NAD(P)-bd_dom_sf"/>
</dbReference>
<dbReference type="InterPro" id="IPR051604">
    <property type="entry name" value="Ergot_Alk_Oxidoreductase"/>
</dbReference>
<dbReference type="SUPFAM" id="SSF51735">
    <property type="entry name" value="NAD(P)-binding Rossmann-fold domains"/>
    <property type="match status" value="1"/>
</dbReference>
<dbReference type="EMBL" id="JBFAUK010000004">
    <property type="protein sequence ID" value="MEV5506424.1"/>
    <property type="molecule type" value="Genomic_DNA"/>
</dbReference>
<evidence type="ECO:0000259" key="1">
    <source>
        <dbReference type="Pfam" id="PF13460"/>
    </source>
</evidence>
<evidence type="ECO:0000313" key="2">
    <source>
        <dbReference type="EMBL" id="MEV5506424.1"/>
    </source>
</evidence>
<keyword evidence="3" id="KW-1185">Reference proteome</keyword>
<dbReference type="RefSeq" id="WP_109282843.1">
    <property type="nucleotide sequence ID" value="NZ_JBFAUK010000004.1"/>
</dbReference>
<sequence length="273" mass="29067">MTEQPILVLGGTGKTGRKVARQLAARGLAVRIGSRSATPAFDWQSPATWPAALDGVRAVYVSYQPDLGFPGARETIGAFAETAVASGARRLVLLSGRGEEGAQASERALQDSGADWTVLRAGWFNQNFSEGFFLDAIRAGELALPTGDAVEAFVDTGDIAEVAVAALTDDRHIGETYELSGPRLLGFHEVTAELSRATGRDIRYLPIPEESFRAFLADNQLPPEFADLLALITDGRNAQVVDGVRRVLGRAPRDFADFARDAAASGVWAATGH</sequence>
<protein>
    <submittedName>
        <fullName evidence="2">NAD(P)H-binding protein</fullName>
    </submittedName>
</protein>
<evidence type="ECO:0000313" key="3">
    <source>
        <dbReference type="Proteomes" id="UP001552594"/>
    </source>
</evidence>
<dbReference type="InterPro" id="IPR016040">
    <property type="entry name" value="NAD(P)-bd_dom"/>
</dbReference>
<organism evidence="2 3">
    <name type="scientific">Streptomyces orinoci</name>
    <name type="common">Streptoverticillium orinoci</name>
    <dbReference type="NCBI Taxonomy" id="67339"/>
    <lineage>
        <taxon>Bacteria</taxon>
        <taxon>Bacillati</taxon>
        <taxon>Actinomycetota</taxon>
        <taxon>Actinomycetes</taxon>
        <taxon>Kitasatosporales</taxon>
        <taxon>Streptomycetaceae</taxon>
        <taxon>Streptomyces</taxon>
    </lineage>
</organism>
<name>A0ABV3JU53_STRON</name>